<dbReference type="AlphaFoldDB" id="A0A233RVY7"/>
<evidence type="ECO:0000313" key="2">
    <source>
        <dbReference type="EMBL" id="OXY87565.1"/>
    </source>
</evidence>
<gene>
    <name evidence="2" type="ORF">BEK98_43620</name>
</gene>
<dbReference type="Pfam" id="PF00561">
    <property type="entry name" value="Abhydrolase_1"/>
    <property type="match status" value="1"/>
</dbReference>
<keyword evidence="2" id="KW-0378">Hydrolase</keyword>
<dbReference type="SUPFAM" id="SSF53474">
    <property type="entry name" value="alpha/beta-Hydrolases"/>
    <property type="match status" value="1"/>
</dbReference>
<reference evidence="2 3" key="1">
    <citation type="submission" date="2016-07" db="EMBL/GenBank/DDBJ databases">
        <title>Draft genome of Streptomyces diastatochromogenes.</title>
        <authorList>
            <person name="Podduturi R."/>
            <person name="Lukassen M.B."/>
            <person name="Clausen N."/>
            <person name="Nielsen J.L."/>
            <person name="Jorgensen N.O."/>
        </authorList>
    </citation>
    <scope>NUCLEOTIDE SEQUENCE [LARGE SCALE GENOMIC DNA]</scope>
    <source>
        <strain evidence="2 3">DSM 40608</strain>
    </source>
</reference>
<comment type="caution">
    <text evidence="2">The sequence shown here is derived from an EMBL/GenBank/DDBJ whole genome shotgun (WGS) entry which is preliminary data.</text>
</comment>
<evidence type="ECO:0000313" key="3">
    <source>
        <dbReference type="Proteomes" id="UP000215483"/>
    </source>
</evidence>
<dbReference type="GO" id="GO:0016787">
    <property type="term" value="F:hydrolase activity"/>
    <property type="evidence" value="ECO:0007669"/>
    <property type="project" value="UniProtKB-KW"/>
</dbReference>
<dbReference type="EMBL" id="MCGQ01000069">
    <property type="protein sequence ID" value="OXY87565.1"/>
    <property type="molecule type" value="Genomic_DNA"/>
</dbReference>
<proteinExistence type="predicted"/>
<dbReference type="InterPro" id="IPR000073">
    <property type="entry name" value="AB_hydrolase_1"/>
</dbReference>
<accession>A0A233RVY7</accession>
<dbReference type="InterPro" id="IPR029058">
    <property type="entry name" value="AB_hydrolase_fold"/>
</dbReference>
<dbReference type="PANTHER" id="PTHR43433">
    <property type="entry name" value="HYDROLASE, ALPHA/BETA FOLD FAMILY PROTEIN"/>
    <property type="match status" value="1"/>
</dbReference>
<name>A0A233RVY7_STRDA</name>
<dbReference type="Proteomes" id="UP000215483">
    <property type="component" value="Unassembled WGS sequence"/>
</dbReference>
<evidence type="ECO:0000259" key="1">
    <source>
        <dbReference type="Pfam" id="PF00561"/>
    </source>
</evidence>
<dbReference type="Gene3D" id="3.40.50.1820">
    <property type="entry name" value="alpha/beta hydrolase"/>
    <property type="match status" value="1"/>
</dbReference>
<dbReference type="OrthoDB" id="9800988at2"/>
<dbReference type="RefSeq" id="WP_094222575.1">
    <property type="nucleotide sequence ID" value="NZ_MCGQ01000069.1"/>
</dbReference>
<protein>
    <submittedName>
        <fullName evidence="2">Alpha/beta hydrolase</fullName>
    </submittedName>
</protein>
<sequence length="280" mass="29455">MTESDLELPDGRRLHVYDTGAGGSGALPVFWHHGTPNVGLPPRPLFPASARLGVRWVSYDRPGYGGSTPLDGRGIASAAADVARIADALGIDRFAVMGHSGGASHALACAAVLPERVLGVVEVSGLAPFDAEGLDWFAGMAASCRASLTAAAAGREAKERYEAEALYDPEMFTPADHAALAGDWSWFEEVVEPAVAAGPGGLVDDDLAYVHAWGCDPGSVTAPVLVLHGGQDRIVPSTHGEWLANRCPRSELRLRPDDGHLSVLTDATAALEWLVRHAER</sequence>
<keyword evidence="3" id="KW-1185">Reference proteome</keyword>
<organism evidence="2 3">
    <name type="scientific">Streptomyces diastatochromogenes</name>
    <dbReference type="NCBI Taxonomy" id="42236"/>
    <lineage>
        <taxon>Bacteria</taxon>
        <taxon>Bacillati</taxon>
        <taxon>Actinomycetota</taxon>
        <taxon>Actinomycetes</taxon>
        <taxon>Kitasatosporales</taxon>
        <taxon>Streptomycetaceae</taxon>
        <taxon>Streptomyces</taxon>
    </lineage>
</organism>
<feature type="domain" description="AB hydrolase-1" evidence="1">
    <location>
        <begin position="28"/>
        <end position="266"/>
    </location>
</feature>
<dbReference type="PRINTS" id="PR00111">
    <property type="entry name" value="ABHYDROLASE"/>
</dbReference>
<dbReference type="PANTHER" id="PTHR43433:SF10">
    <property type="entry name" value="AB HYDROLASE-1 DOMAIN-CONTAINING PROTEIN"/>
    <property type="match status" value="1"/>
</dbReference>
<dbReference type="InterPro" id="IPR050471">
    <property type="entry name" value="AB_hydrolase"/>
</dbReference>